<evidence type="ECO:0000256" key="9">
    <source>
        <dbReference type="ARBA" id="ARBA00023002"/>
    </source>
</evidence>
<evidence type="ECO:0000256" key="14">
    <source>
        <dbReference type="SAM" id="SignalP"/>
    </source>
</evidence>
<gene>
    <name evidence="16" type="ORF">ACFSC0_16430</name>
</gene>
<evidence type="ECO:0000256" key="10">
    <source>
        <dbReference type="ARBA" id="ARBA00023004"/>
    </source>
</evidence>
<evidence type="ECO:0000313" key="17">
    <source>
        <dbReference type="Proteomes" id="UP001597237"/>
    </source>
</evidence>
<evidence type="ECO:0000256" key="5">
    <source>
        <dbReference type="ARBA" id="ARBA00022723"/>
    </source>
</evidence>
<evidence type="ECO:0000256" key="11">
    <source>
        <dbReference type="ARBA" id="ARBA00023157"/>
    </source>
</evidence>
<proteinExistence type="inferred from homology"/>
<feature type="domain" description="Cytochrome c" evidence="15">
    <location>
        <begin position="645"/>
        <end position="719"/>
    </location>
</feature>
<dbReference type="InterPro" id="IPR011047">
    <property type="entry name" value="Quinoprotein_ADH-like_sf"/>
</dbReference>
<evidence type="ECO:0000313" key="16">
    <source>
        <dbReference type="EMBL" id="MFD1784991.1"/>
    </source>
</evidence>
<dbReference type="EMBL" id="JBHUEY010000006">
    <property type="protein sequence ID" value="MFD1784991.1"/>
    <property type="molecule type" value="Genomic_DNA"/>
</dbReference>
<dbReference type="InterPro" id="IPR017512">
    <property type="entry name" value="PQQ_MeOH/EtOH_DH"/>
</dbReference>
<keyword evidence="11" id="KW-1015">Disulfide bond</keyword>
<accession>A0ABW4N4W8</accession>
<dbReference type="InterPro" id="IPR018391">
    <property type="entry name" value="PQQ_b-propeller_rpt"/>
</dbReference>
<dbReference type="InterPro" id="IPR002372">
    <property type="entry name" value="PQQ_rpt_dom"/>
</dbReference>
<dbReference type="SMART" id="SM00564">
    <property type="entry name" value="PQQ"/>
    <property type="match status" value="5"/>
</dbReference>
<evidence type="ECO:0000256" key="4">
    <source>
        <dbReference type="ARBA" id="ARBA00022617"/>
    </source>
</evidence>
<evidence type="ECO:0000256" key="2">
    <source>
        <dbReference type="ARBA" id="ARBA00001931"/>
    </source>
</evidence>
<keyword evidence="6 14" id="KW-0732">Signal</keyword>
<dbReference type="Pfam" id="PF13442">
    <property type="entry name" value="Cytochrome_CBB3"/>
    <property type="match status" value="1"/>
</dbReference>
<comment type="cofactor">
    <cofactor evidence="2">
        <name>pyrroloquinoline quinone</name>
        <dbReference type="ChEBI" id="CHEBI:58442"/>
    </cofactor>
</comment>
<dbReference type="PANTHER" id="PTHR32303">
    <property type="entry name" value="QUINOPROTEIN ALCOHOL DEHYDROGENASE (CYTOCHROME C)"/>
    <property type="match status" value="1"/>
</dbReference>
<keyword evidence="4 12" id="KW-0349">Heme</keyword>
<dbReference type="NCBIfam" id="TIGR03075">
    <property type="entry name" value="PQQ_enz_alc_DH"/>
    <property type="match status" value="1"/>
</dbReference>
<keyword evidence="8" id="KW-0634">PQQ</keyword>
<reference evidence="17" key="1">
    <citation type="journal article" date="2019" name="Int. J. Syst. Evol. Microbiol.">
        <title>The Global Catalogue of Microorganisms (GCM) 10K type strain sequencing project: providing services to taxonomists for standard genome sequencing and annotation.</title>
        <authorList>
            <consortium name="The Broad Institute Genomics Platform"/>
            <consortium name="The Broad Institute Genome Sequencing Center for Infectious Disease"/>
            <person name="Wu L."/>
            <person name="Ma J."/>
        </authorList>
    </citation>
    <scope>NUCLEOTIDE SEQUENCE [LARGE SCALE GENOMIC DNA]</scope>
    <source>
        <strain evidence="17">DFY28</strain>
    </source>
</reference>
<dbReference type="PROSITE" id="PS00364">
    <property type="entry name" value="BACTERIAL_PQQ_2"/>
    <property type="match status" value="1"/>
</dbReference>
<dbReference type="RefSeq" id="WP_377281950.1">
    <property type="nucleotide sequence ID" value="NZ_JBHRSI010000005.1"/>
</dbReference>
<dbReference type="InterPro" id="IPR036909">
    <property type="entry name" value="Cyt_c-like_dom_sf"/>
</dbReference>
<feature type="signal peptide" evidence="14">
    <location>
        <begin position="1"/>
        <end position="22"/>
    </location>
</feature>
<evidence type="ECO:0000256" key="12">
    <source>
        <dbReference type="PROSITE-ProRule" id="PRU00433"/>
    </source>
</evidence>
<dbReference type="Gene3D" id="2.140.10.10">
    <property type="entry name" value="Quinoprotein alcohol dehydrogenase-like superfamily"/>
    <property type="match status" value="1"/>
</dbReference>
<evidence type="ECO:0000256" key="7">
    <source>
        <dbReference type="ARBA" id="ARBA00022837"/>
    </source>
</evidence>
<dbReference type="CDD" id="cd10279">
    <property type="entry name" value="PQQ_ADH_II"/>
    <property type="match status" value="1"/>
</dbReference>
<keyword evidence="7" id="KW-0106">Calcium</keyword>
<dbReference type="SUPFAM" id="SSF46626">
    <property type="entry name" value="Cytochrome c"/>
    <property type="match status" value="1"/>
</dbReference>
<dbReference type="SUPFAM" id="SSF50998">
    <property type="entry name" value="Quinoprotein alcohol dehydrogenase-like"/>
    <property type="match status" value="1"/>
</dbReference>
<keyword evidence="10 12" id="KW-0408">Iron</keyword>
<comment type="caution">
    <text evidence="16">The sequence shown here is derived from an EMBL/GenBank/DDBJ whole genome shotgun (WGS) entry which is preliminary data.</text>
</comment>
<dbReference type="Proteomes" id="UP001597237">
    <property type="component" value="Unassembled WGS sequence"/>
</dbReference>
<organism evidence="16 17">
    <name type="scientific">Phenylobacterium terrae</name>
    <dbReference type="NCBI Taxonomy" id="2665495"/>
    <lineage>
        <taxon>Bacteria</taxon>
        <taxon>Pseudomonadati</taxon>
        <taxon>Pseudomonadota</taxon>
        <taxon>Alphaproteobacteria</taxon>
        <taxon>Caulobacterales</taxon>
        <taxon>Caulobacteraceae</taxon>
        <taxon>Phenylobacterium</taxon>
    </lineage>
</organism>
<evidence type="ECO:0000259" key="15">
    <source>
        <dbReference type="PROSITE" id="PS51007"/>
    </source>
</evidence>
<sequence length="720" mass="76836">MRLGLWALTAVAAAMAVGAAFADGRTAGVDARRLIAAERNSEWLNYGRSYSEQRFSPLKQIDTTNVGQLGLAWWHEFDTDRGQEATPLMVDGVIYTTTAWSKVYAFDARTGALKWAYDPKVDGAKAFDACCDVVNRGVAVWKGRVYVGALDGRLIALDAATGDVVWDVQTTDTGRPYTITGAPRVVKDKVLIGNGGAEYGVRGYVSAYDAASGKLAWRFYTTPNPEGKPDGAASDKVMAQKAAGTWFGEGWKESGGGGTVWDAMAYDPKLDLLYIGVGNGSPWNHQKRSDGKGDNLFLSSIVALKPDTGEYVWHYQTTPGDSWDYTATQHIMLADVAVGGAKRRVVMQAPKNGFFYVLDAKSGQLLSAEKYIPVTWAEKVDLATGRPLESPTARYVEGPARHVTGPLGGHNWQPMAYHPDEGLVFIPAMVLPGGYQDDPNYVFTQGAWNTALGGGGSGPANNPNNAGPPGTPQAQPRLGSTPPQAIAATGPATPPSAQPAWAAMPPFTEFGGRLLAWDVAAGKPRWSVRLPQPWNGGVLATAGDLVFQGAGKDLIAYSAKDGTKLWSYAAGNGIIAAPATYELDGVQYVAVMVGWGGAGGINSVEPRRPGRLLVFKLGGTAKAADYPPVERRPPLDKTLAVASTADPDRGRVLYARYCGHCHSGGFLPNLRQSPMTLEPTAWKAVVHDGALSQNGMAGFSRFMTAEDSEAIRAFMLTQLR</sequence>
<dbReference type="Gene3D" id="1.10.760.10">
    <property type="entry name" value="Cytochrome c-like domain"/>
    <property type="match status" value="1"/>
</dbReference>
<feature type="region of interest" description="Disordered" evidence="13">
    <location>
        <begin position="453"/>
        <end position="499"/>
    </location>
</feature>
<evidence type="ECO:0000256" key="1">
    <source>
        <dbReference type="ARBA" id="ARBA00001913"/>
    </source>
</evidence>
<feature type="compositionally biased region" description="Low complexity" evidence="13">
    <location>
        <begin position="459"/>
        <end position="468"/>
    </location>
</feature>
<dbReference type="InterPro" id="IPR009056">
    <property type="entry name" value="Cyt_c-like_dom"/>
</dbReference>
<evidence type="ECO:0000256" key="3">
    <source>
        <dbReference type="ARBA" id="ARBA00008156"/>
    </source>
</evidence>
<evidence type="ECO:0000256" key="13">
    <source>
        <dbReference type="SAM" id="MobiDB-lite"/>
    </source>
</evidence>
<evidence type="ECO:0000256" key="8">
    <source>
        <dbReference type="ARBA" id="ARBA00022891"/>
    </source>
</evidence>
<protein>
    <submittedName>
        <fullName evidence="16">PQQ-dependent dehydrogenase, methanol/ethanol family</fullName>
    </submittedName>
</protein>
<keyword evidence="9" id="KW-0560">Oxidoreductase</keyword>
<keyword evidence="5 12" id="KW-0479">Metal-binding</keyword>
<name>A0ABW4N4W8_9CAUL</name>
<comment type="similarity">
    <text evidence="3">Belongs to the bacterial PQQ dehydrogenase family.</text>
</comment>
<evidence type="ECO:0000256" key="6">
    <source>
        <dbReference type="ARBA" id="ARBA00022729"/>
    </source>
</evidence>
<dbReference type="Pfam" id="PF01011">
    <property type="entry name" value="PQQ"/>
    <property type="match status" value="2"/>
</dbReference>
<feature type="chain" id="PRO_5046322635" evidence="14">
    <location>
        <begin position="23"/>
        <end position="720"/>
    </location>
</feature>
<keyword evidence="17" id="KW-1185">Reference proteome</keyword>
<dbReference type="PROSITE" id="PS51007">
    <property type="entry name" value="CYTC"/>
    <property type="match status" value="1"/>
</dbReference>
<dbReference type="InterPro" id="IPR001479">
    <property type="entry name" value="Quinoprotein_DH_CS"/>
</dbReference>
<comment type="cofactor">
    <cofactor evidence="1">
        <name>Ca(2+)</name>
        <dbReference type="ChEBI" id="CHEBI:29108"/>
    </cofactor>
</comment>